<dbReference type="AlphaFoldDB" id="U7UR32"/>
<keyword evidence="3" id="KW-1185">Reference proteome</keyword>
<proteinExistence type="predicted"/>
<dbReference type="InterPro" id="IPR003439">
    <property type="entry name" value="ABC_transporter-like_ATP-bd"/>
</dbReference>
<keyword evidence="2" id="KW-0547">Nucleotide-binding</keyword>
<reference evidence="2 3" key="1">
    <citation type="submission" date="2013-09" db="EMBL/GenBank/DDBJ databases">
        <authorList>
            <person name="Durkin A.S."/>
            <person name="Haft D.R."/>
            <person name="McCorrison J."/>
            <person name="Torralba M."/>
            <person name="Gillis M."/>
            <person name="Haft D.H."/>
            <person name="Methe B."/>
            <person name="Sutton G."/>
            <person name="Nelson K.E."/>
        </authorList>
    </citation>
    <scope>NUCLEOTIDE SEQUENCE [LARGE SCALE GENOMIC DNA]</scope>
    <source>
        <strain evidence="2 3">BV3C16-1</strain>
    </source>
</reference>
<evidence type="ECO:0000313" key="2">
    <source>
        <dbReference type="EMBL" id="ERT61902.1"/>
    </source>
</evidence>
<dbReference type="InterPro" id="IPR027417">
    <property type="entry name" value="P-loop_NTPase"/>
</dbReference>
<dbReference type="GO" id="GO:0005524">
    <property type="term" value="F:ATP binding"/>
    <property type="evidence" value="ECO:0007669"/>
    <property type="project" value="UniProtKB-KW"/>
</dbReference>
<dbReference type="PANTHER" id="PTHR42855">
    <property type="entry name" value="ABC TRANSPORTER ATP-BINDING SUBUNIT"/>
    <property type="match status" value="1"/>
</dbReference>
<accession>U7UR32</accession>
<protein>
    <submittedName>
        <fullName evidence="2">ABC transporter, ATP-binding domain protein</fullName>
    </submittedName>
</protein>
<dbReference type="SUPFAM" id="SSF52540">
    <property type="entry name" value="P-loop containing nucleoside triphosphate hydrolases"/>
    <property type="match status" value="1"/>
</dbReference>
<dbReference type="InterPro" id="IPR051309">
    <property type="entry name" value="ABCF_ATPase"/>
</dbReference>
<evidence type="ECO:0000259" key="1">
    <source>
        <dbReference type="Pfam" id="PF00005"/>
    </source>
</evidence>
<evidence type="ECO:0000313" key="3">
    <source>
        <dbReference type="Proteomes" id="UP000017090"/>
    </source>
</evidence>
<comment type="caution">
    <text evidence="2">The sequence shown here is derived from an EMBL/GenBank/DDBJ whole genome shotgun (WGS) entry which is preliminary data.</text>
</comment>
<dbReference type="Proteomes" id="UP000017090">
    <property type="component" value="Unassembled WGS sequence"/>
</dbReference>
<keyword evidence="2" id="KW-0067">ATP-binding</keyword>
<dbReference type="Pfam" id="PF00005">
    <property type="entry name" value="ABC_tran"/>
    <property type="match status" value="1"/>
</dbReference>
<dbReference type="Gene3D" id="3.40.50.300">
    <property type="entry name" value="P-loop containing nucleotide triphosphate hydrolases"/>
    <property type="match status" value="1"/>
</dbReference>
<name>U7UR32_9FIRM</name>
<dbReference type="PANTHER" id="PTHR42855:SF1">
    <property type="entry name" value="ABC TRANSPORTER DOMAIN-CONTAINING PROTEIN"/>
    <property type="match status" value="1"/>
</dbReference>
<sequence>MHIIRLEEVKKAYGTRGLFEDLSLAVDSGQKTGLIGLNGAGKTTLLRLAAGQEDCDGGTVWRNPKGRIHFLPQEPQFDPEKTVLESVLDGDLPVMRLLRRYEGALAAGDDAAVAGLTAAMDAAAA</sequence>
<organism evidence="2 3">
    <name type="scientific">Megasphaera vaginalis</name>
    <name type="common">ex Srinivasan et al. 2021</name>
    <dbReference type="NCBI Taxonomy" id="1111454"/>
    <lineage>
        <taxon>Bacteria</taxon>
        <taxon>Bacillati</taxon>
        <taxon>Bacillota</taxon>
        <taxon>Negativicutes</taxon>
        <taxon>Veillonellales</taxon>
        <taxon>Veillonellaceae</taxon>
        <taxon>Megasphaera</taxon>
    </lineage>
</organism>
<dbReference type="PATRIC" id="fig|1111454.3.peg.376"/>
<dbReference type="EMBL" id="AWXA01000007">
    <property type="protein sequence ID" value="ERT61902.1"/>
    <property type="molecule type" value="Genomic_DNA"/>
</dbReference>
<dbReference type="eggNOG" id="COG0488">
    <property type="taxonomic scope" value="Bacteria"/>
</dbReference>
<dbReference type="STRING" id="1111454.HMPREF1250_2045"/>
<dbReference type="GO" id="GO:0016887">
    <property type="term" value="F:ATP hydrolysis activity"/>
    <property type="evidence" value="ECO:0007669"/>
    <property type="project" value="InterPro"/>
</dbReference>
<feature type="domain" description="ABC transporter" evidence="1">
    <location>
        <begin position="20"/>
        <end position="104"/>
    </location>
</feature>
<gene>
    <name evidence="2" type="ORF">HMPREF1250_2045</name>
</gene>